<feature type="chain" id="PRO_5043707051" evidence="2">
    <location>
        <begin position="20"/>
        <end position="239"/>
    </location>
</feature>
<keyword evidence="4" id="KW-1185">Reference proteome</keyword>
<evidence type="ECO:0000256" key="1">
    <source>
        <dbReference type="SAM" id="MobiDB-lite"/>
    </source>
</evidence>
<dbReference type="EMBL" id="CANTFM010001725">
    <property type="protein sequence ID" value="CAI5742556.1"/>
    <property type="molecule type" value="Genomic_DNA"/>
</dbReference>
<keyword evidence="2" id="KW-0732">Signal</keyword>
<feature type="region of interest" description="Disordered" evidence="1">
    <location>
        <begin position="116"/>
        <end position="136"/>
    </location>
</feature>
<accession>A0AAV0V042</accession>
<evidence type="ECO:0000313" key="3">
    <source>
        <dbReference type="EMBL" id="CAI5742556.1"/>
    </source>
</evidence>
<organism evidence="3 4">
    <name type="scientific">Peronospora destructor</name>
    <dbReference type="NCBI Taxonomy" id="86335"/>
    <lineage>
        <taxon>Eukaryota</taxon>
        <taxon>Sar</taxon>
        <taxon>Stramenopiles</taxon>
        <taxon>Oomycota</taxon>
        <taxon>Peronosporomycetes</taxon>
        <taxon>Peronosporales</taxon>
        <taxon>Peronosporaceae</taxon>
        <taxon>Peronospora</taxon>
    </lineage>
</organism>
<dbReference type="AlphaFoldDB" id="A0AAV0V042"/>
<feature type="signal peptide" evidence="2">
    <location>
        <begin position="1"/>
        <end position="19"/>
    </location>
</feature>
<evidence type="ECO:0000313" key="4">
    <source>
        <dbReference type="Proteomes" id="UP001162029"/>
    </source>
</evidence>
<evidence type="ECO:0000256" key="2">
    <source>
        <dbReference type="SAM" id="SignalP"/>
    </source>
</evidence>
<protein>
    <submittedName>
        <fullName evidence="3">Uncharacterized protein</fullName>
    </submittedName>
</protein>
<gene>
    <name evidence="3" type="ORF">PDE001_LOCUS8309</name>
</gene>
<name>A0AAV0V042_9STRA</name>
<sequence length="239" mass="24992">MRPLCLLHWILCLGGGVFSLQASSPISTLDGQDASVSSQSNAFGSGHGSFGLSLGYPSFNTFNDVGSFSSEPLMSGWGNSASSNNTNGNRNNNDDTLGRGLGLPFRGLDMTFMTSSTTSGGTGDAQSHGFSSHVGGDRPFAPMADLAAVERESALYRQRASSLSAFLGASTPASQTETHSPSSSRMPARPPPGFAATSMEGQQQQQQQLTPNLLFQSVKVCAFDTSVDKPNKALRLVDG</sequence>
<reference evidence="3" key="1">
    <citation type="submission" date="2022-12" db="EMBL/GenBank/DDBJ databases">
        <authorList>
            <person name="Webb A."/>
        </authorList>
    </citation>
    <scope>NUCLEOTIDE SEQUENCE</scope>
    <source>
        <strain evidence="3">Pd1</strain>
    </source>
</reference>
<comment type="caution">
    <text evidence="3">The sequence shown here is derived from an EMBL/GenBank/DDBJ whole genome shotgun (WGS) entry which is preliminary data.</text>
</comment>
<feature type="compositionally biased region" description="Low complexity" evidence="1">
    <location>
        <begin position="79"/>
        <end position="91"/>
    </location>
</feature>
<proteinExistence type="predicted"/>
<dbReference type="Proteomes" id="UP001162029">
    <property type="component" value="Unassembled WGS sequence"/>
</dbReference>
<feature type="region of interest" description="Disordered" evidence="1">
    <location>
        <begin position="167"/>
        <end position="208"/>
    </location>
</feature>
<feature type="region of interest" description="Disordered" evidence="1">
    <location>
        <begin position="79"/>
        <end position="98"/>
    </location>
</feature>